<dbReference type="Proteomes" id="UP000279562">
    <property type="component" value="Unassembled WGS sequence"/>
</dbReference>
<comment type="caution">
    <text evidence="11">The sequence shown here is derived from an EMBL/GenBank/DDBJ whole genome shotgun (WGS) entry which is preliminary data.</text>
</comment>
<dbReference type="RefSeq" id="WP_125239462.1">
    <property type="nucleotide sequence ID" value="NZ_CALZWP010000010.1"/>
</dbReference>
<accession>A0A3P2A550</accession>
<dbReference type="Pfam" id="PF00697">
    <property type="entry name" value="PRAI"/>
    <property type="match status" value="1"/>
</dbReference>
<evidence type="ECO:0000256" key="5">
    <source>
        <dbReference type="ARBA" id="ARBA00022605"/>
    </source>
</evidence>
<dbReference type="EC" id="5.3.1.24" evidence="3 9"/>
<dbReference type="PANTHER" id="PTHR42894">
    <property type="entry name" value="N-(5'-PHOSPHORIBOSYL)ANTHRANILATE ISOMERASE"/>
    <property type="match status" value="1"/>
</dbReference>
<evidence type="ECO:0000256" key="9">
    <source>
        <dbReference type="HAMAP-Rule" id="MF_00135"/>
    </source>
</evidence>
<evidence type="ECO:0000256" key="1">
    <source>
        <dbReference type="ARBA" id="ARBA00001164"/>
    </source>
</evidence>
<dbReference type="InterPro" id="IPR013785">
    <property type="entry name" value="Aldolase_TIM"/>
</dbReference>
<name>A0A3P2A550_9BACE</name>
<dbReference type="InterPro" id="IPR044643">
    <property type="entry name" value="TrpF_fam"/>
</dbReference>
<comment type="similarity">
    <text evidence="9">Belongs to the TrpF family.</text>
</comment>
<dbReference type="UniPathway" id="UPA00035">
    <property type="reaction ID" value="UER00042"/>
</dbReference>
<keyword evidence="6 9" id="KW-0822">Tryptophan biosynthesis</keyword>
<evidence type="ECO:0000256" key="6">
    <source>
        <dbReference type="ARBA" id="ARBA00022822"/>
    </source>
</evidence>
<protein>
    <recommendedName>
        <fullName evidence="4 9">N-(5'-phosphoribosyl)anthranilate isomerase</fullName>
        <shortName evidence="9">PRAI</shortName>
        <ecNumber evidence="3 9">5.3.1.24</ecNumber>
    </recommendedName>
</protein>
<evidence type="ECO:0000313" key="12">
    <source>
        <dbReference type="Proteomes" id="UP000279562"/>
    </source>
</evidence>
<gene>
    <name evidence="9" type="primary">trpF</name>
    <name evidence="11" type="ORF">EII33_09140</name>
</gene>
<dbReference type="HAMAP" id="MF_00135">
    <property type="entry name" value="PRAI"/>
    <property type="match status" value="1"/>
</dbReference>
<evidence type="ECO:0000313" key="11">
    <source>
        <dbReference type="EMBL" id="RRD90006.1"/>
    </source>
</evidence>
<dbReference type="EMBL" id="RQYF01000042">
    <property type="protein sequence ID" value="RRD90006.1"/>
    <property type="molecule type" value="Genomic_DNA"/>
</dbReference>
<keyword evidence="8 9" id="KW-0413">Isomerase</keyword>
<keyword evidence="7 9" id="KW-0057">Aromatic amino acid biosynthesis</keyword>
<evidence type="ECO:0000259" key="10">
    <source>
        <dbReference type="Pfam" id="PF00697"/>
    </source>
</evidence>
<evidence type="ECO:0000256" key="8">
    <source>
        <dbReference type="ARBA" id="ARBA00023235"/>
    </source>
</evidence>
<evidence type="ECO:0000256" key="3">
    <source>
        <dbReference type="ARBA" id="ARBA00012572"/>
    </source>
</evidence>
<dbReference type="InterPro" id="IPR001240">
    <property type="entry name" value="PRAI_dom"/>
</dbReference>
<evidence type="ECO:0000256" key="4">
    <source>
        <dbReference type="ARBA" id="ARBA00022272"/>
    </source>
</evidence>
<dbReference type="Gene3D" id="3.20.20.70">
    <property type="entry name" value="Aldolase class I"/>
    <property type="match status" value="1"/>
</dbReference>
<reference evidence="11 12" key="1">
    <citation type="submission" date="2018-11" db="EMBL/GenBank/DDBJ databases">
        <title>Genomes From Bacteria Associated with the Canine Oral Cavity: a Test Case for Automated Genome-Based Taxonomic Assignment.</title>
        <authorList>
            <person name="Coil D.A."/>
            <person name="Jospin G."/>
            <person name="Darling A.E."/>
            <person name="Wallis C."/>
            <person name="Davis I.J."/>
            <person name="Harris S."/>
            <person name="Eisen J.A."/>
            <person name="Holcombe L.J."/>
            <person name="O'Flynn C."/>
        </authorList>
    </citation>
    <scope>NUCLEOTIDE SEQUENCE [LARGE SCALE GENOMIC DNA]</scope>
    <source>
        <strain evidence="11 12">OH1047_COT-310</strain>
    </source>
</reference>
<dbReference type="InterPro" id="IPR011060">
    <property type="entry name" value="RibuloseP-bd_barrel"/>
</dbReference>
<proteinExistence type="inferred from homology"/>
<evidence type="ECO:0000256" key="2">
    <source>
        <dbReference type="ARBA" id="ARBA00004664"/>
    </source>
</evidence>
<evidence type="ECO:0000256" key="7">
    <source>
        <dbReference type="ARBA" id="ARBA00023141"/>
    </source>
</evidence>
<dbReference type="AlphaFoldDB" id="A0A3P2A550"/>
<comment type="catalytic activity">
    <reaction evidence="1 9">
        <text>N-(5-phospho-beta-D-ribosyl)anthranilate = 1-(2-carboxyphenylamino)-1-deoxy-D-ribulose 5-phosphate</text>
        <dbReference type="Rhea" id="RHEA:21540"/>
        <dbReference type="ChEBI" id="CHEBI:18277"/>
        <dbReference type="ChEBI" id="CHEBI:58613"/>
        <dbReference type="EC" id="5.3.1.24"/>
    </reaction>
</comment>
<comment type="pathway">
    <text evidence="2 9">Amino-acid biosynthesis; L-tryptophan biosynthesis; L-tryptophan from chorismate: step 3/5.</text>
</comment>
<dbReference type="SUPFAM" id="SSF51366">
    <property type="entry name" value="Ribulose-phoshate binding barrel"/>
    <property type="match status" value="1"/>
</dbReference>
<dbReference type="GO" id="GO:0000162">
    <property type="term" value="P:L-tryptophan biosynthetic process"/>
    <property type="evidence" value="ECO:0007669"/>
    <property type="project" value="UniProtKB-UniRule"/>
</dbReference>
<keyword evidence="5 9" id="KW-0028">Amino-acid biosynthesis</keyword>
<feature type="domain" description="N-(5'phosphoribosyl) anthranilate isomerase (PRAI)" evidence="10">
    <location>
        <begin position="5"/>
        <end position="200"/>
    </location>
</feature>
<dbReference type="PANTHER" id="PTHR42894:SF1">
    <property type="entry name" value="N-(5'-PHOSPHORIBOSYL)ANTHRANILATE ISOMERASE"/>
    <property type="match status" value="1"/>
</dbReference>
<dbReference type="CDD" id="cd00405">
    <property type="entry name" value="PRAI"/>
    <property type="match status" value="1"/>
</dbReference>
<keyword evidence="12" id="KW-1185">Reference proteome</keyword>
<organism evidence="11 12">
    <name type="scientific">Prevotella heparinolytica</name>
    <dbReference type="NCBI Taxonomy" id="28113"/>
    <lineage>
        <taxon>Bacteria</taxon>
        <taxon>Pseudomonadati</taxon>
        <taxon>Bacteroidota</taxon>
        <taxon>Bacteroidia</taxon>
        <taxon>Bacteroidales</taxon>
        <taxon>Bacteroidaceae</taxon>
        <taxon>Bacteroides</taxon>
    </lineage>
</organism>
<sequence length="203" mass="23179">MKKIVKVCGMTEARNIREVEQLGVDMMGFIFYPKSPRCLCQMPEYLPVAARRVGIFVDESKENILMYADRFGLNYIQLHGKESPAYCRSLRRCGLHLIKAFPVAQPKDLRGVSAYDGLCDYYLFDTKSPQHGGSGNLFDWNLLLCYNGSTDFLLGGGINPYSAEAIRKFRHPRFAGIDINSRFETSPGIKDTERIERFLKKLF</sequence>
<dbReference type="GO" id="GO:0004640">
    <property type="term" value="F:phosphoribosylanthranilate isomerase activity"/>
    <property type="evidence" value="ECO:0007669"/>
    <property type="project" value="UniProtKB-UniRule"/>
</dbReference>